<evidence type="ECO:0000313" key="2">
    <source>
        <dbReference type="EMBL" id="CAD7702297.1"/>
    </source>
</evidence>
<feature type="region of interest" description="Disordered" evidence="1">
    <location>
        <begin position="1"/>
        <end position="71"/>
    </location>
</feature>
<accession>A0A8S1J482</accession>
<dbReference type="Proteomes" id="UP000708148">
    <property type="component" value="Unassembled WGS sequence"/>
</dbReference>
<dbReference type="EMBL" id="CAJHUC010001775">
    <property type="protein sequence ID" value="CAD7702297.1"/>
    <property type="molecule type" value="Genomic_DNA"/>
</dbReference>
<evidence type="ECO:0000313" key="3">
    <source>
        <dbReference type="Proteomes" id="UP000708148"/>
    </source>
</evidence>
<evidence type="ECO:0000256" key="1">
    <source>
        <dbReference type="SAM" id="MobiDB-lite"/>
    </source>
</evidence>
<feature type="region of interest" description="Disordered" evidence="1">
    <location>
        <begin position="133"/>
        <end position="194"/>
    </location>
</feature>
<sequence>MEGSQTGEGGRGSGGGGRARPRRASPESNVSNHCSNSHGGPPSGPFRRGRKRTRAWESTEGSIPSDVCMDTSRRRLHQGSAEGLSPWQELPFGTLQMIMSELLCMDDGEAGVRRCGCVCRTWRGVSAELLMTDTAASRPPRRPAPPQTTDGGATSLAIVREDDSLSKSVSGGGSEHQSPAFQSHPAHGDQTLHSPGFRMIRFGLDRQARPLQLGHGSHHFSLAGRHHGLHGQDVSVHRVDFREQGMVNVQHADAQTLGRSAPVSHDRVSELAPPSPQRAVLEEANLVSESELAPPSPQRAVLEDMNLISESDAEGGCGLSSLRTGECSEGSARSRPVPQATC</sequence>
<name>A0A8S1J482_9CHLO</name>
<feature type="compositionally biased region" description="Polar residues" evidence="1">
    <location>
        <begin position="28"/>
        <end position="38"/>
    </location>
</feature>
<dbReference type="AlphaFoldDB" id="A0A8S1J482"/>
<evidence type="ECO:0008006" key="4">
    <source>
        <dbReference type="Google" id="ProtNLM"/>
    </source>
</evidence>
<proteinExistence type="predicted"/>
<gene>
    <name evidence="2" type="ORF">OSTQU699_LOCUS7654</name>
</gene>
<feature type="compositionally biased region" description="Gly residues" evidence="1">
    <location>
        <begin position="1"/>
        <end position="18"/>
    </location>
</feature>
<keyword evidence="3" id="KW-1185">Reference proteome</keyword>
<reference evidence="2" key="1">
    <citation type="submission" date="2020-12" db="EMBL/GenBank/DDBJ databases">
        <authorList>
            <person name="Iha C."/>
        </authorList>
    </citation>
    <scope>NUCLEOTIDE SEQUENCE</scope>
</reference>
<feature type="region of interest" description="Disordered" evidence="1">
    <location>
        <begin position="287"/>
        <end position="342"/>
    </location>
</feature>
<protein>
    <recommendedName>
        <fullName evidence="4">F-box domain-containing protein</fullName>
    </recommendedName>
</protein>
<comment type="caution">
    <text evidence="2">The sequence shown here is derived from an EMBL/GenBank/DDBJ whole genome shotgun (WGS) entry which is preliminary data.</text>
</comment>
<organism evidence="2 3">
    <name type="scientific">Ostreobium quekettii</name>
    <dbReference type="NCBI Taxonomy" id="121088"/>
    <lineage>
        <taxon>Eukaryota</taxon>
        <taxon>Viridiplantae</taxon>
        <taxon>Chlorophyta</taxon>
        <taxon>core chlorophytes</taxon>
        <taxon>Ulvophyceae</taxon>
        <taxon>TCBD clade</taxon>
        <taxon>Bryopsidales</taxon>
        <taxon>Ostreobineae</taxon>
        <taxon>Ostreobiaceae</taxon>
        <taxon>Ostreobium</taxon>
    </lineage>
</organism>